<dbReference type="EMBL" id="BMBA01000001">
    <property type="protein sequence ID" value="GFZ30097.1"/>
    <property type="molecule type" value="Genomic_DNA"/>
</dbReference>
<dbReference type="Pfam" id="PF00367">
    <property type="entry name" value="PTS_EIIB"/>
    <property type="match status" value="1"/>
</dbReference>
<keyword evidence="5" id="KW-0808">Transferase</keyword>
<feature type="transmembrane region" description="Helical" evidence="12">
    <location>
        <begin position="378"/>
        <end position="401"/>
    </location>
</feature>
<dbReference type="PROSITE" id="PS51093">
    <property type="entry name" value="PTS_EIIA_TYPE_1"/>
    <property type="match status" value="1"/>
</dbReference>
<dbReference type="Gene3D" id="3.30.1360.60">
    <property type="entry name" value="Glucose permease domain IIB"/>
    <property type="match status" value="1"/>
</dbReference>
<evidence type="ECO:0000256" key="5">
    <source>
        <dbReference type="ARBA" id="ARBA00022679"/>
    </source>
</evidence>
<feature type="domain" description="PTS EIIA type-1" evidence="13">
    <location>
        <begin position="484"/>
        <end position="588"/>
    </location>
</feature>
<dbReference type="InterPro" id="IPR001996">
    <property type="entry name" value="PTS_IIB_1"/>
</dbReference>
<evidence type="ECO:0000256" key="8">
    <source>
        <dbReference type="ARBA" id="ARBA00022777"/>
    </source>
</evidence>
<evidence type="ECO:0000259" key="13">
    <source>
        <dbReference type="PROSITE" id="PS51093"/>
    </source>
</evidence>
<dbReference type="SUPFAM" id="SSF51261">
    <property type="entry name" value="Duplicated hybrid motif"/>
    <property type="match status" value="1"/>
</dbReference>
<evidence type="ECO:0000256" key="1">
    <source>
        <dbReference type="ARBA" id="ARBA00004651"/>
    </source>
</evidence>
<keyword evidence="7 12" id="KW-0812">Transmembrane</keyword>
<dbReference type="InterPro" id="IPR001127">
    <property type="entry name" value="PTS_EIIA_1_perm"/>
</dbReference>
<evidence type="ECO:0000256" key="7">
    <source>
        <dbReference type="ARBA" id="ARBA00022692"/>
    </source>
</evidence>
<dbReference type="InterPro" id="IPR050558">
    <property type="entry name" value="PTS_Sugar-Specific_Components"/>
</dbReference>
<feature type="transmembrane region" description="Helical" evidence="12">
    <location>
        <begin position="169"/>
        <end position="190"/>
    </location>
</feature>
<dbReference type="NCBIfam" id="TIGR00830">
    <property type="entry name" value="PTBA"/>
    <property type="match status" value="1"/>
</dbReference>
<reference evidence="16 17" key="1">
    <citation type="journal article" date="2021" name="Int. J. Syst. Evol. Microbiol.">
        <title>Clostridium zeae sp. nov., isolated from corn silage.</title>
        <authorList>
            <person name="Kobayashi H."/>
            <person name="Tanizawa Y."/>
            <person name="Yagura M."/>
            <person name="Sakamoto M."/>
            <person name="Ohkuma M."/>
            <person name="Tohno M."/>
        </authorList>
    </citation>
    <scope>NUCLEOTIDE SEQUENCE [LARGE SCALE GENOMIC DNA]</scope>
    <source>
        <strain evidence="16 17">CSC2</strain>
    </source>
</reference>
<dbReference type="Pfam" id="PF02378">
    <property type="entry name" value="PTS_EIIC"/>
    <property type="match status" value="1"/>
</dbReference>
<evidence type="ECO:0000256" key="4">
    <source>
        <dbReference type="ARBA" id="ARBA00022597"/>
    </source>
</evidence>
<dbReference type="RefSeq" id="WP_206868098.1">
    <property type="nucleotide sequence ID" value="NZ_BMBA01000001.1"/>
</dbReference>
<keyword evidence="3" id="KW-1003">Cell membrane</keyword>
<keyword evidence="10 12" id="KW-0472">Membrane</keyword>
<organism evidence="16 17">
    <name type="scientific">Clostridium zeae</name>
    <dbReference type="NCBI Taxonomy" id="2759022"/>
    <lineage>
        <taxon>Bacteria</taxon>
        <taxon>Bacillati</taxon>
        <taxon>Bacillota</taxon>
        <taxon>Clostridia</taxon>
        <taxon>Eubacteriales</taxon>
        <taxon>Clostridiaceae</taxon>
        <taxon>Clostridium</taxon>
    </lineage>
</organism>
<keyword evidence="9 12" id="KW-1133">Transmembrane helix</keyword>
<feature type="transmembrane region" description="Helical" evidence="12">
    <location>
        <begin position="106"/>
        <end position="127"/>
    </location>
</feature>
<evidence type="ECO:0000256" key="10">
    <source>
        <dbReference type="ARBA" id="ARBA00023136"/>
    </source>
</evidence>
<dbReference type="Proteomes" id="UP000663802">
    <property type="component" value="Unassembled WGS sequence"/>
</dbReference>
<accession>A0ABQ1E5S3</accession>
<dbReference type="PROSITE" id="PS51103">
    <property type="entry name" value="PTS_EIIC_TYPE_1"/>
    <property type="match status" value="1"/>
</dbReference>
<keyword evidence="4" id="KW-0762">Sugar transport</keyword>
<name>A0ABQ1E5S3_9CLOT</name>
<feature type="active site" description="Phosphocysteine intermediate; for EIIB activity" evidence="11">
    <location>
        <position position="26"/>
    </location>
</feature>
<evidence type="ECO:0000256" key="6">
    <source>
        <dbReference type="ARBA" id="ARBA00022683"/>
    </source>
</evidence>
<gene>
    <name evidence="16" type="primary">bglC_1</name>
    <name evidence="16" type="ORF">CSC2_06230</name>
</gene>
<comment type="subcellular location">
    <subcellularLocation>
        <location evidence="1">Cell membrane</location>
        <topology evidence="1">Multi-pass membrane protein</topology>
    </subcellularLocation>
</comment>
<dbReference type="PANTHER" id="PTHR30175">
    <property type="entry name" value="PHOSPHOTRANSFERASE SYSTEM TRANSPORT PROTEIN"/>
    <property type="match status" value="1"/>
</dbReference>
<dbReference type="InterPro" id="IPR011055">
    <property type="entry name" value="Dup_hybrid_motif"/>
</dbReference>
<dbReference type="InterPro" id="IPR036878">
    <property type="entry name" value="Glu_permease_IIB"/>
</dbReference>
<dbReference type="PROSITE" id="PS01035">
    <property type="entry name" value="PTS_EIIB_TYPE_1_CYS"/>
    <property type="match status" value="1"/>
</dbReference>
<evidence type="ECO:0000256" key="11">
    <source>
        <dbReference type="PROSITE-ProRule" id="PRU00421"/>
    </source>
</evidence>
<dbReference type="PROSITE" id="PS00371">
    <property type="entry name" value="PTS_EIIA_TYPE_1_HIS"/>
    <property type="match status" value="1"/>
</dbReference>
<feature type="transmembrane region" description="Helical" evidence="12">
    <location>
        <begin position="421"/>
        <end position="442"/>
    </location>
</feature>
<dbReference type="InterPro" id="IPR003352">
    <property type="entry name" value="PTS_EIIC"/>
</dbReference>
<dbReference type="InterPro" id="IPR011297">
    <property type="entry name" value="PTS_IIABC_b_glu"/>
</dbReference>
<comment type="caution">
    <text evidence="16">The sequence shown here is derived from an EMBL/GenBank/DDBJ whole genome shotgun (WGS) entry which is preliminary data.</text>
</comment>
<dbReference type="SUPFAM" id="SSF55604">
    <property type="entry name" value="Glucose permease domain IIB"/>
    <property type="match status" value="1"/>
</dbReference>
<evidence type="ECO:0000313" key="17">
    <source>
        <dbReference type="Proteomes" id="UP000663802"/>
    </source>
</evidence>
<dbReference type="InterPro" id="IPR013013">
    <property type="entry name" value="PTS_EIIC_1"/>
</dbReference>
<evidence type="ECO:0000256" key="9">
    <source>
        <dbReference type="ARBA" id="ARBA00022989"/>
    </source>
</evidence>
<keyword evidence="17" id="KW-1185">Reference proteome</keyword>
<feature type="transmembrane region" description="Helical" evidence="12">
    <location>
        <begin position="202"/>
        <end position="224"/>
    </location>
</feature>
<keyword evidence="2" id="KW-0813">Transport</keyword>
<dbReference type="Pfam" id="PF00358">
    <property type="entry name" value="PTS_EIIA_1"/>
    <property type="match status" value="1"/>
</dbReference>
<dbReference type="CDD" id="cd00212">
    <property type="entry name" value="PTS_IIB_glc"/>
    <property type="match status" value="1"/>
</dbReference>
<dbReference type="NCBIfam" id="TIGR01995">
    <property type="entry name" value="PTS-II-ABC-beta"/>
    <property type="match status" value="1"/>
</dbReference>
<evidence type="ECO:0000256" key="2">
    <source>
        <dbReference type="ARBA" id="ARBA00022448"/>
    </source>
</evidence>
<feature type="transmembrane region" description="Helical" evidence="12">
    <location>
        <begin position="281"/>
        <end position="299"/>
    </location>
</feature>
<evidence type="ECO:0000256" key="3">
    <source>
        <dbReference type="ARBA" id="ARBA00022475"/>
    </source>
</evidence>
<protein>
    <submittedName>
        <fullName evidence="16">PTS beta-glucoside transporter subunit EIIBCA</fullName>
    </submittedName>
</protein>
<dbReference type="PANTHER" id="PTHR30175:SF1">
    <property type="entry name" value="PTS SYSTEM ARBUTIN-, CELLOBIOSE-, AND SALICIN-SPECIFIC EIIBC COMPONENT-RELATED"/>
    <property type="match status" value="1"/>
</dbReference>
<dbReference type="Gene3D" id="2.70.70.10">
    <property type="entry name" value="Glucose Permease (Domain IIA)"/>
    <property type="match status" value="1"/>
</dbReference>
<evidence type="ECO:0000259" key="15">
    <source>
        <dbReference type="PROSITE" id="PS51103"/>
    </source>
</evidence>
<evidence type="ECO:0000256" key="12">
    <source>
        <dbReference type="SAM" id="Phobius"/>
    </source>
</evidence>
<feature type="transmembrane region" description="Helical" evidence="12">
    <location>
        <begin position="244"/>
        <end position="269"/>
    </location>
</feature>
<evidence type="ECO:0000259" key="14">
    <source>
        <dbReference type="PROSITE" id="PS51098"/>
    </source>
</evidence>
<keyword evidence="8" id="KW-0418">Kinase</keyword>
<evidence type="ECO:0000313" key="16">
    <source>
        <dbReference type="EMBL" id="GFZ30097.1"/>
    </source>
</evidence>
<dbReference type="PROSITE" id="PS51098">
    <property type="entry name" value="PTS_EIIB_TYPE_1"/>
    <property type="match status" value="1"/>
</dbReference>
<dbReference type="InterPro" id="IPR018113">
    <property type="entry name" value="PTrfase_EIIB_Cys"/>
</dbReference>
<feature type="transmembrane region" description="Helical" evidence="12">
    <location>
        <begin position="319"/>
        <end position="340"/>
    </location>
</feature>
<sequence>MDYKNMATDILRLVGGEKNVESVTHCATRLRFNLKDEKKADTEAIKKVKGVMGVTNSGGQYQVIIGNSVNNVHKELLELGNFSTSSSASGVQKGKIATVLDTLSGIFTPILPAMIGCAMIKAVLIILKSANIMQGDVQFNTIMTFIGDSAYYFLPMLLAWSAANKFKTNVGMALALAGVLLHPNFSTLMAAGKPVAFLGLPIIKATYSSSVIPIILAVWVMSYVEKFAEKYSPNVVKSILKPLIIVIVMAPLTLIVLGPLGAIAGNYLAGGVTYVNNHMSWLVSGIIGGTFPFLIMTGMHYSLGPVVLTAYTATKVDGIVGPGMLIHNIAQGGAALAVALKTKNKSFRQVASSSAVTALLGVTEPALFGVNLRAKKPLIAVVIGGALGGIYVGTFGVVRSALGIAGLATLPAFIAENPYNLIHAIIGCLIGFVVAFVLTWILGFEDIVEDVTTNQEKITGATLHDSMIKSPLNGEVVQLATIKDETFATGLMGKGVAIKPSQGKLVAPIKGEITAIFPTLHAIGIASEDGVEMLIHIGMDTVKLEGKHFKAHVKNGDKVNIGDLLIEFDIEAISSEGFDLTTPIIITNSNKFTDVLATEKQTINIGESLMTII</sequence>
<feature type="domain" description="PTS EIIB type-1" evidence="14">
    <location>
        <begin position="4"/>
        <end position="86"/>
    </location>
</feature>
<feature type="transmembrane region" description="Helical" evidence="12">
    <location>
        <begin position="139"/>
        <end position="163"/>
    </location>
</feature>
<feature type="domain" description="PTS EIIC type-1" evidence="15">
    <location>
        <begin position="101"/>
        <end position="458"/>
    </location>
</feature>
<keyword evidence="6" id="KW-0598">Phosphotransferase system</keyword>
<proteinExistence type="predicted"/>